<dbReference type="EMBL" id="JANPWB010000007">
    <property type="protein sequence ID" value="KAJ1173928.1"/>
    <property type="molecule type" value="Genomic_DNA"/>
</dbReference>
<protein>
    <submittedName>
        <fullName evidence="2">Uncharacterized protein</fullName>
    </submittedName>
</protein>
<comment type="caution">
    <text evidence="2">The sequence shown here is derived from an EMBL/GenBank/DDBJ whole genome shotgun (WGS) entry which is preliminary data.</text>
</comment>
<feature type="region of interest" description="Disordered" evidence="1">
    <location>
        <begin position="58"/>
        <end position="115"/>
    </location>
</feature>
<gene>
    <name evidence="2" type="ORF">NDU88_005752</name>
</gene>
<proteinExistence type="predicted"/>
<accession>A0AAV7TBH2</accession>
<evidence type="ECO:0000256" key="1">
    <source>
        <dbReference type="SAM" id="MobiDB-lite"/>
    </source>
</evidence>
<evidence type="ECO:0000313" key="3">
    <source>
        <dbReference type="Proteomes" id="UP001066276"/>
    </source>
</evidence>
<evidence type="ECO:0000313" key="2">
    <source>
        <dbReference type="EMBL" id="KAJ1173928.1"/>
    </source>
</evidence>
<dbReference type="Proteomes" id="UP001066276">
    <property type="component" value="Chromosome 4_1"/>
</dbReference>
<organism evidence="2 3">
    <name type="scientific">Pleurodeles waltl</name>
    <name type="common">Iberian ribbed newt</name>
    <dbReference type="NCBI Taxonomy" id="8319"/>
    <lineage>
        <taxon>Eukaryota</taxon>
        <taxon>Metazoa</taxon>
        <taxon>Chordata</taxon>
        <taxon>Craniata</taxon>
        <taxon>Vertebrata</taxon>
        <taxon>Euteleostomi</taxon>
        <taxon>Amphibia</taxon>
        <taxon>Batrachia</taxon>
        <taxon>Caudata</taxon>
        <taxon>Salamandroidea</taxon>
        <taxon>Salamandridae</taxon>
        <taxon>Pleurodelinae</taxon>
        <taxon>Pleurodeles</taxon>
    </lineage>
</organism>
<name>A0AAV7TBH2_PLEWA</name>
<keyword evidence="3" id="KW-1185">Reference proteome</keyword>
<reference evidence="2" key="1">
    <citation type="journal article" date="2022" name="bioRxiv">
        <title>Sequencing and chromosome-scale assembly of the giantPleurodeles waltlgenome.</title>
        <authorList>
            <person name="Brown T."/>
            <person name="Elewa A."/>
            <person name="Iarovenko S."/>
            <person name="Subramanian E."/>
            <person name="Araus A.J."/>
            <person name="Petzold A."/>
            <person name="Susuki M."/>
            <person name="Suzuki K.-i.T."/>
            <person name="Hayashi T."/>
            <person name="Toyoda A."/>
            <person name="Oliveira C."/>
            <person name="Osipova E."/>
            <person name="Leigh N.D."/>
            <person name="Simon A."/>
            <person name="Yun M.H."/>
        </authorList>
    </citation>
    <scope>NUCLEOTIDE SEQUENCE</scope>
    <source>
        <strain evidence="2">20211129_DDA</strain>
        <tissue evidence="2">Liver</tissue>
    </source>
</reference>
<dbReference type="AlphaFoldDB" id="A0AAV7TBH2"/>
<sequence length="115" mass="11894">MCGRTGPGLDLAYGVRRYPAAGAADCCGESTSARSSLGAHLREGSFSSHLIRGSRARELSSLGESVGAHGSCPPSLLPALVGGPGGGEPLPARARTYLGDQQEGRNLRNWSAHRH</sequence>